<evidence type="ECO:0000313" key="1">
    <source>
        <dbReference type="EMBL" id="JAD35571.1"/>
    </source>
</evidence>
<dbReference type="EMBL" id="GBRH01262324">
    <property type="protein sequence ID" value="JAD35571.1"/>
    <property type="molecule type" value="Transcribed_RNA"/>
</dbReference>
<proteinExistence type="predicted"/>
<organism evidence="1">
    <name type="scientific">Arundo donax</name>
    <name type="common">Giant reed</name>
    <name type="synonym">Donax arundinaceus</name>
    <dbReference type="NCBI Taxonomy" id="35708"/>
    <lineage>
        <taxon>Eukaryota</taxon>
        <taxon>Viridiplantae</taxon>
        <taxon>Streptophyta</taxon>
        <taxon>Embryophyta</taxon>
        <taxon>Tracheophyta</taxon>
        <taxon>Spermatophyta</taxon>
        <taxon>Magnoliopsida</taxon>
        <taxon>Liliopsida</taxon>
        <taxon>Poales</taxon>
        <taxon>Poaceae</taxon>
        <taxon>PACMAD clade</taxon>
        <taxon>Arundinoideae</taxon>
        <taxon>Arundineae</taxon>
        <taxon>Arundo</taxon>
    </lineage>
</organism>
<reference evidence="1" key="1">
    <citation type="submission" date="2014-09" db="EMBL/GenBank/DDBJ databases">
        <authorList>
            <person name="Magalhaes I.L.F."/>
            <person name="Oliveira U."/>
            <person name="Santos F.R."/>
            <person name="Vidigal T.H.D.A."/>
            <person name="Brescovit A.D."/>
            <person name="Santos A.J."/>
        </authorList>
    </citation>
    <scope>NUCLEOTIDE SEQUENCE</scope>
    <source>
        <tissue evidence="1">Shoot tissue taken approximately 20 cm above the soil surface</tissue>
    </source>
</reference>
<protein>
    <submittedName>
        <fullName evidence="1">Uncharacterized protein</fullName>
    </submittedName>
</protein>
<sequence>MQSLQLERFFIQLLTWTLSNATLKISNQLACICLTNSDFRTIMPVCKRV</sequence>
<dbReference type="AlphaFoldDB" id="A0A0A8Z9T5"/>
<reference evidence="1" key="2">
    <citation type="journal article" date="2015" name="Data Brief">
        <title>Shoot transcriptome of the giant reed, Arundo donax.</title>
        <authorList>
            <person name="Barrero R.A."/>
            <person name="Guerrero F.D."/>
            <person name="Moolhuijzen P."/>
            <person name="Goolsby J.A."/>
            <person name="Tidwell J."/>
            <person name="Bellgard S.E."/>
            <person name="Bellgard M.I."/>
        </authorList>
    </citation>
    <scope>NUCLEOTIDE SEQUENCE</scope>
    <source>
        <tissue evidence="1">Shoot tissue taken approximately 20 cm above the soil surface</tissue>
    </source>
</reference>
<name>A0A0A8Z9T5_ARUDO</name>
<accession>A0A0A8Z9T5</accession>